<dbReference type="PROSITE" id="PS50234">
    <property type="entry name" value="VWFA"/>
    <property type="match status" value="1"/>
</dbReference>
<dbReference type="Proteomes" id="UP000828390">
    <property type="component" value="Unassembled WGS sequence"/>
</dbReference>
<gene>
    <name evidence="2" type="ORF">DPMN_063813</name>
</gene>
<dbReference type="PANTHER" id="PTHR45751">
    <property type="entry name" value="COPINE FAMILY PROTEIN 1"/>
    <property type="match status" value="1"/>
</dbReference>
<dbReference type="InterPro" id="IPR010734">
    <property type="entry name" value="Copine_C"/>
</dbReference>
<proteinExistence type="predicted"/>
<dbReference type="SUPFAM" id="SSF53300">
    <property type="entry name" value="vWA-like"/>
    <property type="match status" value="1"/>
</dbReference>
<dbReference type="GO" id="GO:0016567">
    <property type="term" value="P:protein ubiquitination"/>
    <property type="evidence" value="ECO:0007669"/>
    <property type="project" value="TreeGrafter"/>
</dbReference>
<dbReference type="GO" id="GO:0005634">
    <property type="term" value="C:nucleus"/>
    <property type="evidence" value="ECO:0007669"/>
    <property type="project" value="TreeGrafter"/>
</dbReference>
<dbReference type="Gene3D" id="3.40.50.410">
    <property type="entry name" value="von Willebrand factor, type A domain"/>
    <property type="match status" value="1"/>
</dbReference>
<dbReference type="InterPro" id="IPR052079">
    <property type="entry name" value="E3_ligase/Copine_domain"/>
</dbReference>
<name>A0A9D4HJH9_DREPO</name>
<accession>A0A9D4HJH9</accession>
<dbReference type="InterPro" id="IPR002035">
    <property type="entry name" value="VWF_A"/>
</dbReference>
<sequence length="316" mass="35405">MIKRVRMMKLHKHETSQAYTMAELESKSSAFLLVTGPRSSASSDVCSDSVKISDDFLKSHVNPDRYHSFDDVRSAIRQQGVKTCNVIFAIDYTISNETSGSKTFGGKSLHDLSVVNPYQKVITAIGETIDPMRGENKTINAFGFGDNEVKDKRIFPLSQEPCSSFYDILCAYKTKTKDIKFGGPTSFVPVLEEAIRIVKETGKYHILIIVADGQVTEEHSSLKAIIEASDYALSIVVIGVGDGPWELMEEWDDLENFNNKVAEQGLSNRRFDNFQFVNYHKITNKAKNPDIALALAALMEIPDQYKFIKENILVNV</sequence>
<evidence type="ECO:0000259" key="1">
    <source>
        <dbReference type="PROSITE" id="PS50234"/>
    </source>
</evidence>
<organism evidence="2 3">
    <name type="scientific">Dreissena polymorpha</name>
    <name type="common">Zebra mussel</name>
    <name type="synonym">Mytilus polymorpha</name>
    <dbReference type="NCBI Taxonomy" id="45954"/>
    <lineage>
        <taxon>Eukaryota</taxon>
        <taxon>Metazoa</taxon>
        <taxon>Spiralia</taxon>
        <taxon>Lophotrochozoa</taxon>
        <taxon>Mollusca</taxon>
        <taxon>Bivalvia</taxon>
        <taxon>Autobranchia</taxon>
        <taxon>Heteroconchia</taxon>
        <taxon>Euheterodonta</taxon>
        <taxon>Imparidentia</taxon>
        <taxon>Neoheterodontei</taxon>
        <taxon>Myida</taxon>
        <taxon>Dreissenoidea</taxon>
        <taxon>Dreissenidae</taxon>
        <taxon>Dreissena</taxon>
    </lineage>
</organism>
<dbReference type="Pfam" id="PF07002">
    <property type="entry name" value="Copine"/>
    <property type="match status" value="1"/>
</dbReference>
<keyword evidence="3" id="KW-1185">Reference proteome</keyword>
<reference evidence="2" key="2">
    <citation type="submission" date="2020-11" db="EMBL/GenBank/DDBJ databases">
        <authorList>
            <person name="McCartney M.A."/>
            <person name="Auch B."/>
            <person name="Kono T."/>
            <person name="Mallez S."/>
            <person name="Becker A."/>
            <person name="Gohl D.M."/>
            <person name="Silverstein K.A.T."/>
            <person name="Koren S."/>
            <person name="Bechman K.B."/>
            <person name="Herman A."/>
            <person name="Abrahante J.E."/>
            <person name="Garbe J."/>
        </authorList>
    </citation>
    <scope>NUCLEOTIDE SEQUENCE</scope>
    <source>
        <strain evidence="2">Duluth1</strain>
        <tissue evidence="2">Whole animal</tissue>
    </source>
</reference>
<protein>
    <recommendedName>
        <fullName evidence="1">VWFA domain-containing protein</fullName>
    </recommendedName>
</protein>
<reference evidence="2" key="1">
    <citation type="journal article" date="2019" name="bioRxiv">
        <title>The Genome of the Zebra Mussel, Dreissena polymorpha: A Resource for Invasive Species Research.</title>
        <authorList>
            <person name="McCartney M.A."/>
            <person name="Auch B."/>
            <person name="Kono T."/>
            <person name="Mallez S."/>
            <person name="Zhang Y."/>
            <person name="Obille A."/>
            <person name="Becker A."/>
            <person name="Abrahante J.E."/>
            <person name="Garbe J."/>
            <person name="Badalamenti J.P."/>
            <person name="Herman A."/>
            <person name="Mangelson H."/>
            <person name="Liachko I."/>
            <person name="Sullivan S."/>
            <person name="Sone E.D."/>
            <person name="Koren S."/>
            <person name="Silverstein K.A.T."/>
            <person name="Beckman K.B."/>
            <person name="Gohl D.M."/>
        </authorList>
    </citation>
    <scope>NUCLEOTIDE SEQUENCE</scope>
    <source>
        <strain evidence="2">Duluth1</strain>
        <tissue evidence="2">Whole animal</tissue>
    </source>
</reference>
<dbReference type="AlphaFoldDB" id="A0A9D4HJH9"/>
<dbReference type="GO" id="GO:0004842">
    <property type="term" value="F:ubiquitin-protein transferase activity"/>
    <property type="evidence" value="ECO:0007669"/>
    <property type="project" value="TreeGrafter"/>
</dbReference>
<dbReference type="PANTHER" id="PTHR45751:SF53">
    <property type="entry name" value="VWFA DOMAIN-CONTAINING PROTEIN"/>
    <property type="match status" value="1"/>
</dbReference>
<dbReference type="EMBL" id="JAIWYP010000013">
    <property type="protein sequence ID" value="KAH3720902.1"/>
    <property type="molecule type" value="Genomic_DNA"/>
</dbReference>
<evidence type="ECO:0000313" key="3">
    <source>
        <dbReference type="Proteomes" id="UP000828390"/>
    </source>
</evidence>
<feature type="domain" description="VWFA" evidence="1">
    <location>
        <begin position="85"/>
        <end position="286"/>
    </location>
</feature>
<dbReference type="SMART" id="SM00327">
    <property type="entry name" value="VWA"/>
    <property type="match status" value="1"/>
</dbReference>
<dbReference type="InterPro" id="IPR036465">
    <property type="entry name" value="vWFA_dom_sf"/>
</dbReference>
<comment type="caution">
    <text evidence="2">The sequence shown here is derived from an EMBL/GenBank/DDBJ whole genome shotgun (WGS) entry which is preliminary data.</text>
</comment>
<evidence type="ECO:0000313" key="2">
    <source>
        <dbReference type="EMBL" id="KAH3720902.1"/>
    </source>
</evidence>